<keyword evidence="1" id="KW-1133">Transmembrane helix</keyword>
<protein>
    <recommendedName>
        <fullName evidence="4">Acyltransferase</fullName>
    </recommendedName>
</protein>
<keyword evidence="1" id="KW-0812">Transmembrane</keyword>
<keyword evidence="1" id="KW-0472">Membrane</keyword>
<feature type="transmembrane region" description="Helical" evidence="1">
    <location>
        <begin position="34"/>
        <end position="51"/>
    </location>
</feature>
<reference evidence="2 3" key="1">
    <citation type="submission" date="2021-10" db="EMBL/GenBank/DDBJ databases">
        <authorList>
            <person name="Koch H."/>
        </authorList>
    </citation>
    <scope>NUCLEOTIDE SEQUENCE [LARGE SCALE GENOMIC DNA]</scope>
    <source>
        <strain evidence="2">6680</strain>
    </source>
</reference>
<gene>
    <name evidence="2" type="ORF">NTG6680_2177</name>
</gene>
<name>A0ABM8Z0S0_9PROT</name>
<organism evidence="2 3">
    <name type="scientific">Candidatus Nitrotoga arctica</name>
    <dbReference type="NCBI Taxonomy" id="453162"/>
    <lineage>
        <taxon>Bacteria</taxon>
        <taxon>Pseudomonadati</taxon>
        <taxon>Pseudomonadota</taxon>
        <taxon>Betaproteobacteria</taxon>
        <taxon>Nitrosomonadales</taxon>
        <taxon>Gallionellaceae</taxon>
        <taxon>Candidatus Nitrotoga</taxon>
    </lineage>
</organism>
<evidence type="ECO:0000313" key="2">
    <source>
        <dbReference type="EMBL" id="CAG9933426.1"/>
    </source>
</evidence>
<dbReference type="Proteomes" id="UP000839052">
    <property type="component" value="Chromosome"/>
</dbReference>
<proteinExistence type="predicted"/>
<sequence length="269" mass="31070">MRETIKKLFKQLIEFFIAVSGFIIAKLRNPQQRYWAALLWVKWLFPFAVFVDRWVFRRPQKSLLSKTALLKFILSAITRYAYIEIPLRSPNERTLLEYHRKYGGFILCSAHFGLTMAVFGFLEKHGIPITSISNGGSRKKAYGWNWGCTEPLRLIKSDAKSFIKVRKALAKDEIVLVYCDHATDDNFQNDFLFLSPNIFEYAYKATIPLLFLGAALAYDGIIEIEFVEASHPIPASAEELVMVMEEFRLFVAQRMEKSISFKKKSSVLV</sequence>
<evidence type="ECO:0000256" key="1">
    <source>
        <dbReference type="SAM" id="Phobius"/>
    </source>
</evidence>
<evidence type="ECO:0000313" key="3">
    <source>
        <dbReference type="Proteomes" id="UP000839052"/>
    </source>
</evidence>
<accession>A0ABM8Z0S0</accession>
<keyword evidence="3" id="KW-1185">Reference proteome</keyword>
<dbReference type="EMBL" id="OU912926">
    <property type="protein sequence ID" value="CAG9933426.1"/>
    <property type="molecule type" value="Genomic_DNA"/>
</dbReference>
<dbReference type="RefSeq" id="WP_239797202.1">
    <property type="nucleotide sequence ID" value="NZ_OU912926.1"/>
</dbReference>
<evidence type="ECO:0008006" key="4">
    <source>
        <dbReference type="Google" id="ProtNLM"/>
    </source>
</evidence>